<dbReference type="EMBL" id="ML978069">
    <property type="protein sequence ID" value="KAF2015606.1"/>
    <property type="molecule type" value="Genomic_DNA"/>
</dbReference>
<evidence type="ECO:0000313" key="1">
    <source>
        <dbReference type="EMBL" id="KAF2015606.1"/>
    </source>
</evidence>
<reference evidence="1" key="1">
    <citation type="journal article" date="2020" name="Stud. Mycol.">
        <title>101 Dothideomycetes genomes: a test case for predicting lifestyles and emergence of pathogens.</title>
        <authorList>
            <person name="Haridas S."/>
            <person name="Albert R."/>
            <person name="Binder M."/>
            <person name="Bloem J."/>
            <person name="Labutti K."/>
            <person name="Salamov A."/>
            <person name="Andreopoulos B."/>
            <person name="Baker S."/>
            <person name="Barry K."/>
            <person name="Bills G."/>
            <person name="Bluhm B."/>
            <person name="Cannon C."/>
            <person name="Castanera R."/>
            <person name="Culley D."/>
            <person name="Daum C."/>
            <person name="Ezra D."/>
            <person name="Gonzalez J."/>
            <person name="Henrissat B."/>
            <person name="Kuo A."/>
            <person name="Liang C."/>
            <person name="Lipzen A."/>
            <person name="Lutzoni F."/>
            <person name="Magnuson J."/>
            <person name="Mondo S."/>
            <person name="Nolan M."/>
            <person name="Ohm R."/>
            <person name="Pangilinan J."/>
            <person name="Park H.-J."/>
            <person name="Ramirez L."/>
            <person name="Alfaro M."/>
            <person name="Sun H."/>
            <person name="Tritt A."/>
            <person name="Yoshinaga Y."/>
            <person name="Zwiers L.-H."/>
            <person name="Turgeon B."/>
            <person name="Goodwin S."/>
            <person name="Spatafora J."/>
            <person name="Crous P."/>
            <person name="Grigoriev I."/>
        </authorList>
    </citation>
    <scope>NUCLEOTIDE SEQUENCE</scope>
    <source>
        <strain evidence="1">CBS 175.79</strain>
    </source>
</reference>
<proteinExistence type="predicted"/>
<organism evidence="1 2">
    <name type="scientific">Aaosphaeria arxii CBS 175.79</name>
    <dbReference type="NCBI Taxonomy" id="1450172"/>
    <lineage>
        <taxon>Eukaryota</taxon>
        <taxon>Fungi</taxon>
        <taxon>Dikarya</taxon>
        <taxon>Ascomycota</taxon>
        <taxon>Pezizomycotina</taxon>
        <taxon>Dothideomycetes</taxon>
        <taxon>Pleosporomycetidae</taxon>
        <taxon>Pleosporales</taxon>
        <taxon>Pleosporales incertae sedis</taxon>
        <taxon>Aaosphaeria</taxon>
    </lineage>
</organism>
<keyword evidence="2" id="KW-1185">Reference proteome</keyword>
<evidence type="ECO:0000313" key="2">
    <source>
        <dbReference type="Proteomes" id="UP000799778"/>
    </source>
</evidence>
<dbReference type="GeneID" id="54285239"/>
<sequence>MSARWYMMRSKSRTACCCGTTSRHDDCKKRVFMCTARQYTAVVVYSDASTLYAICAGFCLTDIDWWDG</sequence>
<accession>A0A6A5XRT3</accession>
<dbReference type="AlphaFoldDB" id="A0A6A5XRT3"/>
<name>A0A6A5XRT3_9PLEO</name>
<gene>
    <name evidence="1" type="ORF">BU24DRAFT_421899</name>
</gene>
<dbReference type="OrthoDB" id="37244at2759"/>
<dbReference type="Proteomes" id="UP000799778">
    <property type="component" value="Unassembled WGS sequence"/>
</dbReference>
<dbReference type="RefSeq" id="XP_033383945.1">
    <property type="nucleotide sequence ID" value="XM_033527842.1"/>
</dbReference>
<protein>
    <submittedName>
        <fullName evidence="1">Uncharacterized protein</fullName>
    </submittedName>
</protein>